<name>A0A562ZMT7_9BURK</name>
<sequence length="337" mass="35661">MTKRINRRVAAAAAFACLLPAAAWAQADFPNKPLKLISPFPAGGTSDVMARMIAEELGKQLKQPVVVENIGGAGGVIGTDRGLKAAADGYTLIQTGVGQNAVAHGISKSVPYDSNRDFIHLTQVHSGPNVLVAHPSAPFNNFQEFLAYGRANPGKLNYGYTPAASGHMAMELLKQTASTCVGARKENCKPLFMVGIPYRGGGPMMVDLLGGQIPVMFINQDVALQHVKAGKLKALAVSSLARNPLYPDVPTIHEAGFPGFSALSWSGISVAKGTPKPVADKLEAALVAAMSAPAIRQRMESQGFVVPQQGSHAYTGFVARELDRWPRVIKVAGIKEE</sequence>
<protein>
    <submittedName>
        <fullName evidence="3">Tripartite tricarboxylate transporter substrate binding protein</fullName>
    </submittedName>
</protein>
<dbReference type="Gene3D" id="3.40.190.150">
    <property type="entry name" value="Bordetella uptake gene, domain 1"/>
    <property type="match status" value="1"/>
</dbReference>
<dbReference type="InterPro" id="IPR042100">
    <property type="entry name" value="Bug_dom1"/>
</dbReference>
<dbReference type="EMBL" id="VOBQ01000013">
    <property type="protein sequence ID" value="TWO69902.1"/>
    <property type="molecule type" value="Genomic_DNA"/>
</dbReference>
<evidence type="ECO:0000256" key="2">
    <source>
        <dbReference type="SAM" id="SignalP"/>
    </source>
</evidence>
<dbReference type="InterPro" id="IPR005064">
    <property type="entry name" value="BUG"/>
</dbReference>
<proteinExistence type="inferred from homology"/>
<evidence type="ECO:0000313" key="4">
    <source>
        <dbReference type="Proteomes" id="UP000318199"/>
    </source>
</evidence>
<comment type="similarity">
    <text evidence="1">Belongs to the UPF0065 (bug) family.</text>
</comment>
<dbReference type="PIRSF" id="PIRSF017082">
    <property type="entry name" value="YflP"/>
    <property type="match status" value="1"/>
</dbReference>
<comment type="caution">
    <text evidence="3">The sequence shown here is derived from an EMBL/GenBank/DDBJ whole genome shotgun (WGS) entry which is preliminary data.</text>
</comment>
<feature type="chain" id="PRO_5021716641" evidence="2">
    <location>
        <begin position="26"/>
        <end position="337"/>
    </location>
</feature>
<reference evidence="3 4" key="1">
    <citation type="submission" date="2019-07" db="EMBL/GenBank/DDBJ databases">
        <title>Caenimonas sedimenti sp. nov., isolated from activated sludge.</title>
        <authorList>
            <person name="Xu J."/>
        </authorList>
    </citation>
    <scope>NUCLEOTIDE SEQUENCE [LARGE SCALE GENOMIC DNA]</scope>
    <source>
        <strain evidence="3 4">HX-9-20</strain>
    </source>
</reference>
<feature type="signal peptide" evidence="2">
    <location>
        <begin position="1"/>
        <end position="25"/>
    </location>
</feature>
<gene>
    <name evidence="3" type="ORF">FN976_16245</name>
</gene>
<dbReference type="Proteomes" id="UP000318199">
    <property type="component" value="Unassembled WGS sequence"/>
</dbReference>
<accession>A0A562ZMT7</accession>
<evidence type="ECO:0000313" key="3">
    <source>
        <dbReference type="EMBL" id="TWO69902.1"/>
    </source>
</evidence>
<dbReference type="Gene3D" id="3.40.190.10">
    <property type="entry name" value="Periplasmic binding protein-like II"/>
    <property type="match status" value="1"/>
</dbReference>
<dbReference type="PANTHER" id="PTHR42928:SF5">
    <property type="entry name" value="BLR1237 PROTEIN"/>
    <property type="match status" value="1"/>
</dbReference>
<organism evidence="3 4">
    <name type="scientific">Caenimonas sedimenti</name>
    <dbReference type="NCBI Taxonomy" id="2596921"/>
    <lineage>
        <taxon>Bacteria</taxon>
        <taxon>Pseudomonadati</taxon>
        <taxon>Pseudomonadota</taxon>
        <taxon>Betaproteobacteria</taxon>
        <taxon>Burkholderiales</taxon>
        <taxon>Comamonadaceae</taxon>
        <taxon>Caenimonas</taxon>
    </lineage>
</organism>
<dbReference type="CDD" id="cd07012">
    <property type="entry name" value="PBP2_Bug_TTT"/>
    <property type="match status" value="1"/>
</dbReference>
<dbReference type="Pfam" id="PF03401">
    <property type="entry name" value="TctC"/>
    <property type="match status" value="1"/>
</dbReference>
<keyword evidence="4" id="KW-1185">Reference proteome</keyword>
<keyword evidence="2" id="KW-0732">Signal</keyword>
<dbReference type="AlphaFoldDB" id="A0A562ZMT7"/>
<dbReference type="PANTHER" id="PTHR42928">
    <property type="entry name" value="TRICARBOXYLATE-BINDING PROTEIN"/>
    <property type="match status" value="1"/>
</dbReference>
<dbReference type="OrthoDB" id="8678477at2"/>
<dbReference type="RefSeq" id="WP_145894098.1">
    <property type="nucleotide sequence ID" value="NZ_VOBQ01000013.1"/>
</dbReference>
<dbReference type="SUPFAM" id="SSF53850">
    <property type="entry name" value="Periplasmic binding protein-like II"/>
    <property type="match status" value="1"/>
</dbReference>
<evidence type="ECO:0000256" key="1">
    <source>
        <dbReference type="ARBA" id="ARBA00006987"/>
    </source>
</evidence>